<feature type="region of interest" description="Disordered" evidence="1">
    <location>
        <begin position="37"/>
        <end position="56"/>
    </location>
</feature>
<dbReference type="InterPro" id="IPR001466">
    <property type="entry name" value="Beta-lactam-related"/>
</dbReference>
<dbReference type="EMBL" id="CP067977">
    <property type="protein sequence ID" value="QQQ18060.1"/>
    <property type="molecule type" value="Genomic_DNA"/>
</dbReference>
<keyword evidence="2" id="KW-0732">Signal</keyword>
<dbReference type="GO" id="GO:0016787">
    <property type="term" value="F:hydrolase activity"/>
    <property type="evidence" value="ECO:0007669"/>
    <property type="project" value="UniProtKB-KW"/>
</dbReference>
<dbReference type="PANTHER" id="PTHR46825:SF9">
    <property type="entry name" value="BETA-LACTAMASE-RELATED DOMAIN-CONTAINING PROTEIN"/>
    <property type="match status" value="1"/>
</dbReference>
<feature type="compositionally biased region" description="Low complexity" evidence="1">
    <location>
        <begin position="37"/>
        <end position="51"/>
    </location>
</feature>
<protein>
    <submittedName>
        <fullName evidence="4">Serine hydrolase</fullName>
    </submittedName>
</protein>
<organism evidence="4 5">
    <name type="scientific">Brevundimonas vitisensis</name>
    <dbReference type="NCBI Taxonomy" id="2800818"/>
    <lineage>
        <taxon>Bacteria</taxon>
        <taxon>Pseudomonadati</taxon>
        <taxon>Pseudomonadota</taxon>
        <taxon>Alphaproteobacteria</taxon>
        <taxon>Caulobacterales</taxon>
        <taxon>Caulobacteraceae</taxon>
        <taxon>Brevundimonas</taxon>
    </lineage>
</organism>
<evidence type="ECO:0000313" key="5">
    <source>
        <dbReference type="Proteomes" id="UP000595448"/>
    </source>
</evidence>
<accession>A0ABX7BRC6</accession>
<dbReference type="Proteomes" id="UP000595448">
    <property type="component" value="Chromosome"/>
</dbReference>
<dbReference type="RefSeq" id="WP_201102435.1">
    <property type="nucleotide sequence ID" value="NZ_CP067977.1"/>
</dbReference>
<evidence type="ECO:0000256" key="1">
    <source>
        <dbReference type="SAM" id="MobiDB-lite"/>
    </source>
</evidence>
<evidence type="ECO:0000259" key="3">
    <source>
        <dbReference type="Pfam" id="PF00144"/>
    </source>
</evidence>
<feature type="signal peptide" evidence="2">
    <location>
        <begin position="1"/>
        <end position="35"/>
    </location>
</feature>
<reference evidence="4 5" key="1">
    <citation type="submission" date="2021-01" db="EMBL/GenBank/DDBJ databases">
        <title>Brevundimonas vitis sp. nov., an bacterium isolated from grape (Vitis vinifera).</title>
        <authorList>
            <person name="Jiang L."/>
            <person name="Lee J."/>
        </authorList>
    </citation>
    <scope>NUCLEOTIDE SEQUENCE [LARGE SCALE GENOMIC DNA]</scope>
    <source>
        <strain evidence="4 5">GRTSA-9</strain>
    </source>
</reference>
<dbReference type="PANTHER" id="PTHR46825">
    <property type="entry name" value="D-ALANYL-D-ALANINE-CARBOXYPEPTIDASE/ENDOPEPTIDASE AMPH"/>
    <property type="match status" value="1"/>
</dbReference>
<dbReference type="SUPFAM" id="SSF56601">
    <property type="entry name" value="beta-lactamase/transpeptidase-like"/>
    <property type="match status" value="1"/>
</dbReference>
<keyword evidence="4" id="KW-0378">Hydrolase</keyword>
<evidence type="ECO:0000256" key="2">
    <source>
        <dbReference type="SAM" id="SignalP"/>
    </source>
</evidence>
<proteinExistence type="predicted"/>
<name>A0ABX7BRC6_9CAUL</name>
<dbReference type="Pfam" id="PF00144">
    <property type="entry name" value="Beta-lactamase"/>
    <property type="match status" value="1"/>
</dbReference>
<dbReference type="InterPro" id="IPR012338">
    <property type="entry name" value="Beta-lactam/transpept-like"/>
</dbReference>
<feature type="domain" description="Beta-lactamase-related" evidence="3">
    <location>
        <begin position="59"/>
        <end position="366"/>
    </location>
</feature>
<sequence>MSVLPTPDPIRSRSARNWASCAFAAVLLSAGSAVAQTTPTAPQTPASSSEPGLDGVFARWDTDSTPGCTVGVQRGKGAPLIRAYGLAEMEHGVRARPDTVYEAGSVSKQVVAASILLLVQDGRIGLDHDVRAYVPELPDYGTPITIRMLLNHTSGLRDWGAVVEMEGWPRGTRTVTNDDTVRITARQRQTNFVPGSEWQYTNAGYNLSAVIIQRITGQSLAEFTQERLFQPLGMTHSRWRDDFSAVVPGRAIAYGRRGGTYHQAMPFENAYGNGGMLTTVEDLLNWNRALDDGRLPPAMVEAMQERGTAGGRQIAYGLGLFVDRYRGVTEVAHAGSTAGYRAWLGRYPEVGLSIALLCNTAEADGGALGRSVAALYLPDRADPVAETGAFAEGRTPPAPGLFVGEGAEPPLTLAVDAEGYPTLRGQRLIQTGPDQYRMGSATVSVLSEDRLEVTTVDRGTVTYTRKPWFTPAPADLESFVGTYVSDEIPVRMTVSVVDNGLTLSRGSDAPQALSPAQADTFMGGPGTLWFQRDESGRVTTLHLNNGRIRDLRLVRVE</sequence>
<evidence type="ECO:0000313" key="4">
    <source>
        <dbReference type="EMBL" id="QQQ18060.1"/>
    </source>
</evidence>
<feature type="chain" id="PRO_5046877387" evidence="2">
    <location>
        <begin position="36"/>
        <end position="557"/>
    </location>
</feature>
<dbReference type="InterPro" id="IPR050491">
    <property type="entry name" value="AmpC-like"/>
</dbReference>
<dbReference type="Gene3D" id="3.40.710.10">
    <property type="entry name" value="DD-peptidase/beta-lactamase superfamily"/>
    <property type="match status" value="1"/>
</dbReference>
<gene>
    <name evidence="4" type="ORF">JIP62_12175</name>
</gene>
<keyword evidence="5" id="KW-1185">Reference proteome</keyword>